<dbReference type="PANTHER" id="PTHR30055">
    <property type="entry name" value="HTH-TYPE TRANSCRIPTIONAL REGULATOR RUTR"/>
    <property type="match status" value="1"/>
</dbReference>
<organism evidence="7 8">
    <name type="scientific">Williamsia phyllosphaerae</name>
    <dbReference type="NCBI Taxonomy" id="885042"/>
    <lineage>
        <taxon>Bacteria</taxon>
        <taxon>Bacillati</taxon>
        <taxon>Actinomycetota</taxon>
        <taxon>Actinomycetes</taxon>
        <taxon>Mycobacteriales</taxon>
        <taxon>Nocardiaceae</taxon>
        <taxon>Williamsia</taxon>
    </lineage>
</organism>
<feature type="domain" description="HTH tetR-type" evidence="6">
    <location>
        <begin position="29"/>
        <end position="89"/>
    </location>
</feature>
<protein>
    <submittedName>
        <fullName evidence="7">TetR family transcriptional regulator</fullName>
    </submittedName>
</protein>
<dbReference type="InterPro" id="IPR009057">
    <property type="entry name" value="Homeodomain-like_sf"/>
</dbReference>
<evidence type="ECO:0000256" key="2">
    <source>
        <dbReference type="ARBA" id="ARBA00023125"/>
    </source>
</evidence>
<dbReference type="Proteomes" id="UP000632454">
    <property type="component" value="Unassembled WGS sequence"/>
</dbReference>
<proteinExistence type="predicted"/>
<feature type="DNA-binding region" description="H-T-H motif" evidence="4">
    <location>
        <begin position="52"/>
        <end position="71"/>
    </location>
</feature>
<comment type="caution">
    <text evidence="7">The sequence shown here is derived from an EMBL/GenBank/DDBJ whole genome shotgun (WGS) entry which is preliminary data.</text>
</comment>
<dbReference type="PANTHER" id="PTHR30055:SF234">
    <property type="entry name" value="HTH-TYPE TRANSCRIPTIONAL REGULATOR BETI"/>
    <property type="match status" value="1"/>
</dbReference>
<dbReference type="PRINTS" id="PR00455">
    <property type="entry name" value="HTHTETR"/>
</dbReference>
<dbReference type="Gene3D" id="1.10.357.10">
    <property type="entry name" value="Tetracycline Repressor, domain 2"/>
    <property type="match status" value="1"/>
</dbReference>
<sequence>MTVMSTPAFGESGPTFHESTRRRLTNQQAETVAKLTEAAREVLGEDGFEGMTIRSVAKRAGVAPATAYTYFSSKNHIVAELFWRMLVNSVPEPDPSSPPAARAADVLRHVALVVAGEDQLAGAVTVALLGTDPDVEHLRLRVGGFIRERLATALGVPMDSDDRRIELLEMLYSGALVRAGMGYGSYSDMADRLGDAAKLLLEDLS</sequence>
<feature type="region of interest" description="Disordered" evidence="5">
    <location>
        <begin position="1"/>
        <end position="27"/>
    </location>
</feature>
<dbReference type="PROSITE" id="PS01081">
    <property type="entry name" value="HTH_TETR_1"/>
    <property type="match status" value="1"/>
</dbReference>
<evidence type="ECO:0000256" key="1">
    <source>
        <dbReference type="ARBA" id="ARBA00023015"/>
    </source>
</evidence>
<dbReference type="InterPro" id="IPR050109">
    <property type="entry name" value="HTH-type_TetR-like_transc_reg"/>
</dbReference>
<dbReference type="Pfam" id="PF00440">
    <property type="entry name" value="TetR_N"/>
    <property type="match status" value="1"/>
</dbReference>
<accession>A0ABQ1UR64</accession>
<keyword evidence="8" id="KW-1185">Reference proteome</keyword>
<evidence type="ECO:0000313" key="7">
    <source>
        <dbReference type="EMBL" id="GGF23928.1"/>
    </source>
</evidence>
<dbReference type="SUPFAM" id="SSF46689">
    <property type="entry name" value="Homeodomain-like"/>
    <property type="match status" value="1"/>
</dbReference>
<dbReference type="InterPro" id="IPR023772">
    <property type="entry name" value="DNA-bd_HTH_TetR-type_CS"/>
</dbReference>
<keyword evidence="2 4" id="KW-0238">DNA-binding</keyword>
<evidence type="ECO:0000259" key="6">
    <source>
        <dbReference type="PROSITE" id="PS50977"/>
    </source>
</evidence>
<gene>
    <name evidence="7" type="ORF">GCM10007298_19810</name>
</gene>
<dbReference type="InterPro" id="IPR001647">
    <property type="entry name" value="HTH_TetR"/>
</dbReference>
<name>A0ABQ1UR64_9NOCA</name>
<evidence type="ECO:0000256" key="3">
    <source>
        <dbReference type="ARBA" id="ARBA00023163"/>
    </source>
</evidence>
<dbReference type="PROSITE" id="PS50977">
    <property type="entry name" value="HTH_TETR_2"/>
    <property type="match status" value="1"/>
</dbReference>
<evidence type="ECO:0000256" key="4">
    <source>
        <dbReference type="PROSITE-ProRule" id="PRU00335"/>
    </source>
</evidence>
<evidence type="ECO:0000313" key="8">
    <source>
        <dbReference type="Proteomes" id="UP000632454"/>
    </source>
</evidence>
<keyword evidence="1" id="KW-0805">Transcription regulation</keyword>
<dbReference type="EMBL" id="BMCS01000001">
    <property type="protein sequence ID" value="GGF23928.1"/>
    <property type="molecule type" value="Genomic_DNA"/>
</dbReference>
<reference evidence="8" key="1">
    <citation type="journal article" date="2019" name="Int. J. Syst. Evol. Microbiol.">
        <title>The Global Catalogue of Microorganisms (GCM) 10K type strain sequencing project: providing services to taxonomists for standard genome sequencing and annotation.</title>
        <authorList>
            <consortium name="The Broad Institute Genomics Platform"/>
            <consortium name="The Broad Institute Genome Sequencing Center for Infectious Disease"/>
            <person name="Wu L."/>
            <person name="Ma J."/>
        </authorList>
    </citation>
    <scope>NUCLEOTIDE SEQUENCE [LARGE SCALE GENOMIC DNA]</scope>
    <source>
        <strain evidence="8">CCM 7855</strain>
    </source>
</reference>
<evidence type="ECO:0000256" key="5">
    <source>
        <dbReference type="SAM" id="MobiDB-lite"/>
    </source>
</evidence>
<keyword evidence="3" id="KW-0804">Transcription</keyword>